<dbReference type="PANTHER" id="PTHR13847:SF289">
    <property type="entry name" value="GLYCINE OXIDASE"/>
    <property type="match status" value="1"/>
</dbReference>
<reference evidence="4" key="1">
    <citation type="submission" date="2015-12" db="EMBL/GenBank/DDBJ databases">
        <authorList>
            <person name="Nair G.R."/>
            <person name="Kaur G."/>
            <person name="Mayilraj S."/>
        </authorList>
    </citation>
    <scope>NUCLEOTIDE SEQUENCE [LARGE SCALE GENOMIC DNA]</scope>
    <source>
        <strain evidence="4">CD08_4</strain>
    </source>
</reference>
<sequence length="412" mass="43387">MRTIVIGAGAIGLSSAYYLRKSGVEVTVVDPAPPGSKASAHNAGWVVPSMSTPVPAPGMLPQALRWMLRRDSPLYVSPVLDPQFARFMLTMLRHCTTARFEAGLKVLAELGAETLQLFDEMAADGVEFESHTGPLTMLFRDAAKLEAHIGELETMAALIPGFSWRTLDRSGLDRELPDVAGGVAGGLQTLGDRSLDPASFTAGLAAACAGEGIEFRLGRSASLRQEADASVSVVVGDEVLRGDRVVVAAGVWTDQILRGIHERVLLQAGKGYGFDLPLEAGGPAHPLYLAEAKVAVTPLAAKVRVAGTMGFGGLDETISAVRAGGVLAGLPAYFTRWPDLSTKPQPWTGLRPMTPDGLPIIGPLPRHPHVLVATGHAMLGISLAPPTGRLIAEMVTGRSPARHRAALAADRF</sequence>
<dbReference type="GO" id="GO:0005737">
    <property type="term" value="C:cytoplasm"/>
    <property type="evidence" value="ECO:0007669"/>
    <property type="project" value="TreeGrafter"/>
</dbReference>
<gene>
    <name evidence="3" type="ORF">AVL61_00825</name>
</gene>
<dbReference type="OrthoDB" id="3214401at2"/>
<dbReference type="Proteomes" id="UP000053512">
    <property type="component" value="Unassembled WGS sequence"/>
</dbReference>
<evidence type="ECO:0000259" key="2">
    <source>
        <dbReference type="Pfam" id="PF01266"/>
    </source>
</evidence>
<comment type="caution">
    <text evidence="3">The sequence shown here is derived from an EMBL/GenBank/DDBJ whole genome shotgun (WGS) entry which is preliminary data.</text>
</comment>
<accession>A0A0W8IMY0</accession>
<dbReference type="Pfam" id="PF01266">
    <property type="entry name" value="DAO"/>
    <property type="match status" value="1"/>
</dbReference>
<dbReference type="InterPro" id="IPR036188">
    <property type="entry name" value="FAD/NAD-bd_sf"/>
</dbReference>
<dbReference type="Gene3D" id="3.30.9.10">
    <property type="entry name" value="D-Amino Acid Oxidase, subunit A, domain 2"/>
    <property type="match status" value="1"/>
</dbReference>
<dbReference type="AlphaFoldDB" id="A0A0W8IMY0"/>
<dbReference type="PANTHER" id="PTHR13847">
    <property type="entry name" value="SARCOSINE DEHYDROGENASE-RELATED"/>
    <property type="match status" value="1"/>
</dbReference>
<dbReference type="EMBL" id="LQBK01000004">
    <property type="protein sequence ID" value="KUG61503.1"/>
    <property type="molecule type" value="Genomic_DNA"/>
</dbReference>
<protein>
    <recommendedName>
        <fullName evidence="2">FAD dependent oxidoreductase domain-containing protein</fullName>
    </recommendedName>
</protein>
<evidence type="ECO:0000313" key="4">
    <source>
        <dbReference type="Proteomes" id="UP000053512"/>
    </source>
</evidence>
<organism evidence="3 4">
    <name type="scientific">Kocuria rosea subsp. polaris</name>
    <dbReference type="NCBI Taxonomy" id="136273"/>
    <lineage>
        <taxon>Bacteria</taxon>
        <taxon>Bacillati</taxon>
        <taxon>Actinomycetota</taxon>
        <taxon>Actinomycetes</taxon>
        <taxon>Micrococcales</taxon>
        <taxon>Micrococcaceae</taxon>
        <taxon>Kocuria</taxon>
    </lineage>
</organism>
<feature type="domain" description="FAD dependent oxidoreductase" evidence="2">
    <location>
        <begin position="3"/>
        <end position="394"/>
    </location>
</feature>
<evidence type="ECO:0000313" key="3">
    <source>
        <dbReference type="EMBL" id="KUG61503.1"/>
    </source>
</evidence>
<keyword evidence="1" id="KW-0560">Oxidoreductase</keyword>
<dbReference type="InterPro" id="IPR006076">
    <property type="entry name" value="FAD-dep_OxRdtase"/>
</dbReference>
<dbReference type="Gene3D" id="3.50.50.60">
    <property type="entry name" value="FAD/NAD(P)-binding domain"/>
    <property type="match status" value="2"/>
</dbReference>
<dbReference type="SUPFAM" id="SSF51905">
    <property type="entry name" value="FAD/NAD(P)-binding domain"/>
    <property type="match status" value="1"/>
</dbReference>
<name>A0A0W8IMY0_KOCRO</name>
<dbReference type="RefSeq" id="WP_058872919.1">
    <property type="nucleotide sequence ID" value="NZ_LQBK01000004.1"/>
</dbReference>
<evidence type="ECO:0000256" key="1">
    <source>
        <dbReference type="ARBA" id="ARBA00023002"/>
    </source>
</evidence>
<dbReference type="SUPFAM" id="SSF54373">
    <property type="entry name" value="FAD-linked reductases, C-terminal domain"/>
    <property type="match status" value="1"/>
</dbReference>
<dbReference type="GO" id="GO:0016491">
    <property type="term" value="F:oxidoreductase activity"/>
    <property type="evidence" value="ECO:0007669"/>
    <property type="project" value="UniProtKB-KW"/>
</dbReference>
<proteinExistence type="predicted"/>